<keyword evidence="1" id="KW-0378">Hydrolase</keyword>
<feature type="domain" description="Amidohydrolase-related" evidence="2">
    <location>
        <begin position="74"/>
        <end position="428"/>
    </location>
</feature>
<evidence type="ECO:0000313" key="3">
    <source>
        <dbReference type="EMBL" id="SEA12733.1"/>
    </source>
</evidence>
<dbReference type="STRING" id="81409.SAMN04515656_10425"/>
<dbReference type="InterPro" id="IPR011059">
    <property type="entry name" value="Metal-dep_hydrolase_composite"/>
</dbReference>
<proteinExistence type="predicted"/>
<dbReference type="PANTHER" id="PTHR43794">
    <property type="entry name" value="AMINOHYDROLASE SSNA-RELATED"/>
    <property type="match status" value="1"/>
</dbReference>
<dbReference type="Gene3D" id="3.20.20.140">
    <property type="entry name" value="Metal-dependent hydrolases"/>
    <property type="match status" value="1"/>
</dbReference>
<dbReference type="EMBL" id="FNRK01000004">
    <property type="protein sequence ID" value="SEA12733.1"/>
    <property type="molecule type" value="Genomic_DNA"/>
</dbReference>
<keyword evidence="4" id="KW-1185">Reference proteome</keyword>
<dbReference type="CDD" id="cd01298">
    <property type="entry name" value="ATZ_TRZ_like"/>
    <property type="match status" value="1"/>
</dbReference>
<dbReference type="PANTHER" id="PTHR43794:SF11">
    <property type="entry name" value="AMIDOHYDROLASE-RELATED DOMAIN-CONTAINING PROTEIN"/>
    <property type="match status" value="1"/>
</dbReference>
<dbReference type="AlphaFoldDB" id="A0A1H3YML3"/>
<dbReference type="InterPro" id="IPR032466">
    <property type="entry name" value="Metal_Hydrolase"/>
</dbReference>
<dbReference type="SUPFAM" id="SSF51556">
    <property type="entry name" value="Metallo-dependent hydrolases"/>
    <property type="match status" value="1"/>
</dbReference>
<organism evidence="3 4">
    <name type="scientific">Eubacterium aggregans</name>
    <dbReference type="NCBI Taxonomy" id="81409"/>
    <lineage>
        <taxon>Bacteria</taxon>
        <taxon>Bacillati</taxon>
        <taxon>Bacillota</taxon>
        <taxon>Clostridia</taxon>
        <taxon>Eubacteriales</taxon>
        <taxon>Eubacteriaceae</taxon>
        <taxon>Eubacterium</taxon>
    </lineage>
</organism>
<name>A0A1H3YML3_9FIRM</name>
<evidence type="ECO:0000313" key="4">
    <source>
        <dbReference type="Proteomes" id="UP000199394"/>
    </source>
</evidence>
<dbReference type="Proteomes" id="UP000199394">
    <property type="component" value="Unassembled WGS sequence"/>
</dbReference>
<sequence length="470" mass="52607">MQYNERKHEEEVIKSNMVKQIYLKNAMILTMNDQNQVYERGDILINGDRIQAVGKVDPVTIPLGAEIFDLQGKYVLPGLVNTHVHTSQQISRGVGDDVDFMTWLHKRMWPFESNMTEEDSYVSTLMCCLEQIRCGVTSFAEPGGQFVSGMARAVAQAGLRAKLAKSVMDCGEGLPEIWQRTADEELDQQVEDLKKYHNTADGRVQVWFGLRTIFNNTDDLIVRTKELADHYGVGVHMHVAEAKSEIEYTQAVYGEPTVTHLKKLGVLDKNLLAVHTVWLTNEEIDWFKVYDVKVSHNPASAMRVLGFAKIPQMLAKGVCVSIGTDGASSSNRMDMVDEMWLTSLIHKGWRLDSTVVPSEDILQMATKNGARALLDDDLYGSIEVGKKADLIVVNPHGPSMMPVNDPIAALVTAMHSSNIESTMCDGRWLMKDRVILTLDEEAILKEAQERAEAIYARAGIVLPDRYPVVR</sequence>
<protein>
    <submittedName>
        <fullName evidence="3">5-methylthioadenosine/S-adenosylhomocysteine deaminase</fullName>
    </submittedName>
</protein>
<dbReference type="Gene3D" id="2.30.40.10">
    <property type="entry name" value="Urease, subunit C, domain 1"/>
    <property type="match status" value="1"/>
</dbReference>
<dbReference type="Pfam" id="PF01979">
    <property type="entry name" value="Amidohydro_1"/>
    <property type="match status" value="1"/>
</dbReference>
<dbReference type="InterPro" id="IPR006680">
    <property type="entry name" value="Amidohydro-rel"/>
</dbReference>
<reference evidence="3 4" key="1">
    <citation type="submission" date="2016-10" db="EMBL/GenBank/DDBJ databases">
        <authorList>
            <person name="de Groot N.N."/>
        </authorList>
    </citation>
    <scope>NUCLEOTIDE SEQUENCE [LARGE SCALE GENOMIC DNA]</scope>
    <source>
        <strain evidence="3 4">SR12</strain>
    </source>
</reference>
<gene>
    <name evidence="3" type="ORF">SAMN04515656_10425</name>
</gene>
<dbReference type="GO" id="GO:0016810">
    <property type="term" value="F:hydrolase activity, acting on carbon-nitrogen (but not peptide) bonds"/>
    <property type="evidence" value="ECO:0007669"/>
    <property type="project" value="InterPro"/>
</dbReference>
<accession>A0A1H3YML3</accession>
<evidence type="ECO:0000259" key="2">
    <source>
        <dbReference type="Pfam" id="PF01979"/>
    </source>
</evidence>
<evidence type="ECO:0000256" key="1">
    <source>
        <dbReference type="ARBA" id="ARBA00022801"/>
    </source>
</evidence>
<dbReference type="InterPro" id="IPR050287">
    <property type="entry name" value="MTA/SAH_deaminase"/>
</dbReference>
<dbReference type="SUPFAM" id="SSF51338">
    <property type="entry name" value="Composite domain of metallo-dependent hydrolases"/>
    <property type="match status" value="2"/>
</dbReference>